<organism evidence="1 2">
    <name type="scientific">Achromobacter arsenitoxydans SY8</name>
    <dbReference type="NCBI Taxonomy" id="477184"/>
    <lineage>
        <taxon>Bacteria</taxon>
        <taxon>Pseudomonadati</taxon>
        <taxon>Pseudomonadota</taxon>
        <taxon>Betaproteobacteria</taxon>
        <taxon>Burkholderiales</taxon>
        <taxon>Alcaligenaceae</taxon>
        <taxon>Achromobacter</taxon>
    </lineage>
</organism>
<sequence length="112" mass="12703">MQKAGSRNRRVTILRREEGRDTANEPLNAWEIVGKAWASIRYVSGVAAIKAGAEQELAKASIRVPYRRDVVMGMRITRGEDTYVVDAVLPDEERRHHVDLVCRKLSQREVSS</sequence>
<evidence type="ECO:0000313" key="1">
    <source>
        <dbReference type="EMBL" id="EHK64782.1"/>
    </source>
</evidence>
<dbReference type="OrthoDB" id="5460234at2"/>
<dbReference type="NCBIfam" id="TIGR01563">
    <property type="entry name" value="gp16_SPP1"/>
    <property type="match status" value="1"/>
</dbReference>
<dbReference type="RefSeq" id="WP_008164972.1">
    <property type="nucleotide sequence ID" value="NZ_AGUF01000057.1"/>
</dbReference>
<protein>
    <submittedName>
        <fullName evidence="1">Head-tail adaptor protein</fullName>
    </submittedName>
</protein>
<dbReference type="Gene3D" id="2.40.10.270">
    <property type="entry name" value="Bacteriophage SPP1 head-tail adaptor protein"/>
    <property type="match status" value="1"/>
</dbReference>
<dbReference type="InterPro" id="IPR038666">
    <property type="entry name" value="SSP1_head-tail_sf"/>
</dbReference>
<gene>
    <name evidence="1" type="ORF">KYC_18265</name>
</gene>
<proteinExistence type="predicted"/>
<dbReference type="Pfam" id="PF05521">
    <property type="entry name" value="Phage_HCP"/>
    <property type="match status" value="1"/>
</dbReference>
<comment type="caution">
    <text evidence="1">The sequence shown here is derived from an EMBL/GenBank/DDBJ whole genome shotgun (WGS) entry which is preliminary data.</text>
</comment>
<dbReference type="InterPro" id="IPR008767">
    <property type="entry name" value="Phage_SPP1_head-tail_adaptor"/>
</dbReference>
<accession>H0FAF1</accession>
<dbReference type="Proteomes" id="UP000003113">
    <property type="component" value="Unassembled WGS sequence"/>
</dbReference>
<name>H0FAF1_9BURK</name>
<keyword evidence="2" id="KW-1185">Reference proteome</keyword>
<dbReference type="eggNOG" id="COG5614">
    <property type="taxonomic scope" value="Bacteria"/>
</dbReference>
<dbReference type="STRING" id="477184.KYC_18265"/>
<evidence type="ECO:0000313" key="2">
    <source>
        <dbReference type="Proteomes" id="UP000003113"/>
    </source>
</evidence>
<dbReference type="AlphaFoldDB" id="H0FAF1"/>
<dbReference type="EMBL" id="AGUF01000057">
    <property type="protein sequence ID" value="EHK64782.1"/>
    <property type="molecule type" value="Genomic_DNA"/>
</dbReference>
<reference evidence="1 2" key="1">
    <citation type="journal article" date="2012" name="J. Bacteriol.">
        <title>Genome sequence of the highly efficient arsenite-oxidizing bacterium Achromobacter arsenitoxydans SY8.</title>
        <authorList>
            <person name="Li X."/>
            <person name="Hu Y."/>
            <person name="Gong J."/>
            <person name="Lin Y."/>
            <person name="Johnstone L."/>
            <person name="Rensing C."/>
            <person name="Wang G."/>
        </authorList>
    </citation>
    <scope>NUCLEOTIDE SEQUENCE [LARGE SCALE GENOMIC DNA]</scope>
    <source>
        <strain evidence="1 2">SY8</strain>
    </source>
</reference>